<dbReference type="Pfam" id="PF03328">
    <property type="entry name" value="HpcH_HpaI"/>
    <property type="match status" value="1"/>
</dbReference>
<comment type="similarity">
    <text evidence="2">Belongs to the HpcH/HpaI aldolase family.</text>
</comment>
<dbReference type="InterPro" id="IPR015813">
    <property type="entry name" value="Pyrv/PenolPyrv_kinase-like_dom"/>
</dbReference>
<sequence>MQNRSLRSALYMPASNQRALTKAEGLPADALILDLEDATAVGQKNNARALLATKLIKKPYGKKLVIVRINAACSDWYDDDLRMAVAVKADVILVPKLDNALDVTDILHDMEALNAPKDMQLWVMIETPMALMNLYEIAALGRVSRLGGLVLGTNDLAKEMNIPLPTAQQPDRIGFQTYFSNCILAARAYGLVVLDGVFNNFNDDAGLKFEATQGKQLGFDGKTLIHPKQIDIANEVYAASPDELILAQKIVDAFDLPKNAQLGAITIEGKMVERLHADMAKAMLDKAKFYE</sequence>
<feature type="binding site" evidence="6">
    <location>
        <position position="126"/>
    </location>
    <ligand>
        <name>Mg(2+)</name>
        <dbReference type="ChEBI" id="CHEBI:18420"/>
    </ligand>
</feature>
<evidence type="ECO:0000256" key="3">
    <source>
        <dbReference type="ARBA" id="ARBA00022723"/>
    </source>
</evidence>
<keyword evidence="4 6" id="KW-0460">Magnesium</keyword>
<dbReference type="GO" id="GO:0006107">
    <property type="term" value="P:oxaloacetate metabolic process"/>
    <property type="evidence" value="ECO:0007669"/>
    <property type="project" value="TreeGrafter"/>
</dbReference>
<evidence type="ECO:0000256" key="5">
    <source>
        <dbReference type="PIRSR" id="PIRSR015582-1"/>
    </source>
</evidence>
<comment type="caution">
    <text evidence="8">The sequence shown here is derived from an EMBL/GenBank/DDBJ whole genome shotgun (WGS) entry which is preliminary data.</text>
</comment>
<reference evidence="8" key="2">
    <citation type="journal article" date="2018" name="ISME J.">
        <title>A dynamic microbial community with high functional redundancy inhabits the cold, oxic subseafloor aquifer.</title>
        <authorList>
            <person name="Tully B.J."/>
            <person name="Wheat C.G."/>
            <person name="Glazer B.T."/>
            <person name="Huber J.A."/>
        </authorList>
    </citation>
    <scope>NUCLEOTIDE SEQUENCE</scope>
    <source>
        <strain evidence="8">NORP83</strain>
    </source>
</reference>
<protein>
    <submittedName>
        <fullName evidence="8">CoA ester lyase</fullName>
    </submittedName>
</protein>
<dbReference type="GO" id="GO:0000287">
    <property type="term" value="F:magnesium ion binding"/>
    <property type="evidence" value="ECO:0007669"/>
    <property type="project" value="TreeGrafter"/>
</dbReference>
<evidence type="ECO:0000256" key="2">
    <source>
        <dbReference type="ARBA" id="ARBA00005568"/>
    </source>
</evidence>
<dbReference type="GO" id="GO:0016829">
    <property type="term" value="F:lyase activity"/>
    <property type="evidence" value="ECO:0007669"/>
    <property type="project" value="UniProtKB-KW"/>
</dbReference>
<feature type="binding site" evidence="6">
    <location>
        <position position="155"/>
    </location>
    <ligand>
        <name>Mg(2+)</name>
        <dbReference type="ChEBI" id="CHEBI:18420"/>
    </ligand>
</feature>
<keyword evidence="3 6" id="KW-0479">Metal-binding</keyword>
<dbReference type="InterPro" id="IPR005000">
    <property type="entry name" value="Aldolase/citrate-lyase_domain"/>
</dbReference>
<comment type="cofactor">
    <cofactor evidence="1">
        <name>Mg(2+)</name>
        <dbReference type="ChEBI" id="CHEBI:18420"/>
    </cofactor>
</comment>
<feature type="binding site" evidence="5">
    <location>
        <position position="68"/>
    </location>
    <ligand>
        <name>substrate</name>
    </ligand>
</feature>
<dbReference type="InterPro" id="IPR040442">
    <property type="entry name" value="Pyrv_kinase-like_dom_sf"/>
</dbReference>
<proteinExistence type="inferred from homology"/>
<evidence type="ECO:0000313" key="8">
    <source>
        <dbReference type="EMBL" id="PCJ01019.1"/>
    </source>
</evidence>
<evidence type="ECO:0000256" key="6">
    <source>
        <dbReference type="PIRSR" id="PIRSR015582-2"/>
    </source>
</evidence>
<name>A0A2A4Z1L2_9PROT</name>
<dbReference type="PANTHER" id="PTHR32308">
    <property type="entry name" value="LYASE BETA SUBUNIT, PUTATIVE (AFU_ORTHOLOGUE AFUA_4G13030)-RELATED"/>
    <property type="match status" value="1"/>
</dbReference>
<feature type="domain" description="HpcH/HpaI aldolase/citrate lyase" evidence="7">
    <location>
        <begin position="7"/>
        <end position="227"/>
    </location>
</feature>
<evidence type="ECO:0000256" key="4">
    <source>
        <dbReference type="ARBA" id="ARBA00022842"/>
    </source>
</evidence>
<dbReference type="SUPFAM" id="SSF51621">
    <property type="entry name" value="Phosphoenolpyruvate/pyruvate domain"/>
    <property type="match status" value="1"/>
</dbReference>
<organism evidence="8">
    <name type="scientific">OCS116 cluster bacterium</name>
    <dbReference type="NCBI Taxonomy" id="2030921"/>
    <lineage>
        <taxon>Bacteria</taxon>
        <taxon>Pseudomonadati</taxon>
        <taxon>Pseudomonadota</taxon>
        <taxon>Alphaproteobacteria</taxon>
        <taxon>OCS116 cluster</taxon>
    </lineage>
</organism>
<reference key="1">
    <citation type="submission" date="2017-08" db="EMBL/GenBank/DDBJ databases">
        <title>A dynamic microbial community with high functional redundancy inhabits the cold, oxic subseafloor aquifer.</title>
        <authorList>
            <person name="Tully B.J."/>
            <person name="Wheat C.G."/>
            <person name="Glazer B.T."/>
            <person name="Huber J.A."/>
        </authorList>
    </citation>
    <scope>NUCLEOTIDE SEQUENCE [LARGE SCALE GENOMIC DNA]</scope>
</reference>
<keyword evidence="8" id="KW-0456">Lyase</keyword>
<feature type="binding site" evidence="5">
    <location>
        <position position="126"/>
    </location>
    <ligand>
        <name>substrate</name>
    </ligand>
</feature>
<dbReference type="PANTHER" id="PTHR32308:SF10">
    <property type="entry name" value="CITRATE LYASE SUBUNIT BETA"/>
    <property type="match status" value="1"/>
</dbReference>
<dbReference type="PIRSF" id="PIRSF015582">
    <property type="entry name" value="Cit_lyase_B"/>
    <property type="match status" value="1"/>
</dbReference>
<evidence type="ECO:0000256" key="1">
    <source>
        <dbReference type="ARBA" id="ARBA00001946"/>
    </source>
</evidence>
<dbReference type="Gene3D" id="3.20.20.60">
    <property type="entry name" value="Phosphoenolpyruvate-binding domains"/>
    <property type="match status" value="1"/>
</dbReference>
<dbReference type="EMBL" id="NVUS01000009">
    <property type="protein sequence ID" value="PCJ01019.1"/>
    <property type="molecule type" value="Genomic_DNA"/>
</dbReference>
<accession>A0A2A4Z1L2</accession>
<dbReference type="AlphaFoldDB" id="A0A2A4Z1L2"/>
<dbReference type="InterPro" id="IPR011206">
    <property type="entry name" value="Citrate_lyase_beta/mcl1/mcl2"/>
</dbReference>
<gene>
    <name evidence="8" type="ORF">COB13_08640</name>
</gene>
<evidence type="ECO:0000259" key="7">
    <source>
        <dbReference type="Pfam" id="PF03328"/>
    </source>
</evidence>